<dbReference type="Gene3D" id="1.20.1250.20">
    <property type="entry name" value="MFS general substrate transporter like domains"/>
    <property type="match status" value="2"/>
</dbReference>
<keyword evidence="5 7" id="KW-1133">Transmembrane helix</keyword>
<proteinExistence type="inferred from homology"/>
<dbReference type="InterPro" id="IPR003663">
    <property type="entry name" value="Sugar/inositol_transpt"/>
</dbReference>
<keyword evidence="3" id="KW-0813">Transport</keyword>
<organism evidence="9 10">
    <name type="scientific">Basidiobolus ranarum</name>
    <dbReference type="NCBI Taxonomy" id="34480"/>
    <lineage>
        <taxon>Eukaryota</taxon>
        <taxon>Fungi</taxon>
        <taxon>Fungi incertae sedis</taxon>
        <taxon>Zoopagomycota</taxon>
        <taxon>Entomophthoromycotina</taxon>
        <taxon>Basidiobolomycetes</taxon>
        <taxon>Basidiobolales</taxon>
        <taxon>Basidiobolaceae</taxon>
        <taxon>Basidiobolus</taxon>
    </lineage>
</organism>
<feature type="transmembrane region" description="Helical" evidence="7">
    <location>
        <begin position="454"/>
        <end position="476"/>
    </location>
</feature>
<evidence type="ECO:0000256" key="7">
    <source>
        <dbReference type="SAM" id="Phobius"/>
    </source>
</evidence>
<comment type="subcellular location">
    <subcellularLocation>
        <location evidence="1">Membrane</location>
        <topology evidence="1">Multi-pass membrane protein</topology>
    </subcellularLocation>
</comment>
<accession>A0ABR2WQI3</accession>
<evidence type="ECO:0000313" key="9">
    <source>
        <dbReference type="EMBL" id="KAK9763758.1"/>
    </source>
</evidence>
<reference evidence="9 10" key="1">
    <citation type="submission" date="2023-04" db="EMBL/GenBank/DDBJ databases">
        <title>Genome of Basidiobolus ranarum AG-B5.</title>
        <authorList>
            <person name="Stajich J.E."/>
            <person name="Carter-House D."/>
            <person name="Gryganskyi A."/>
        </authorList>
    </citation>
    <scope>NUCLEOTIDE SEQUENCE [LARGE SCALE GENOMIC DNA]</scope>
    <source>
        <strain evidence="9 10">AG-B5</strain>
    </source>
</reference>
<feature type="transmembrane region" description="Helical" evidence="7">
    <location>
        <begin position="391"/>
        <end position="413"/>
    </location>
</feature>
<evidence type="ECO:0000256" key="2">
    <source>
        <dbReference type="ARBA" id="ARBA00010992"/>
    </source>
</evidence>
<feature type="transmembrane region" description="Helical" evidence="7">
    <location>
        <begin position="482"/>
        <end position="503"/>
    </location>
</feature>
<keyword evidence="4 7" id="KW-0812">Transmembrane</keyword>
<protein>
    <submittedName>
        <fullName evidence="9">Bifunctional purine biosynthesis protein PurH</fullName>
    </submittedName>
</protein>
<evidence type="ECO:0000256" key="1">
    <source>
        <dbReference type="ARBA" id="ARBA00004141"/>
    </source>
</evidence>
<keyword evidence="10" id="KW-1185">Reference proteome</keyword>
<dbReference type="PANTHER" id="PTHR23503">
    <property type="entry name" value="SOLUTE CARRIER FAMILY 2"/>
    <property type="match status" value="1"/>
</dbReference>
<feature type="domain" description="Major facilitator superfamily (MFS) profile" evidence="8">
    <location>
        <begin position="20"/>
        <end position="506"/>
    </location>
</feature>
<dbReference type="PROSITE" id="PS50850">
    <property type="entry name" value="MFS"/>
    <property type="match status" value="1"/>
</dbReference>
<dbReference type="PRINTS" id="PR00171">
    <property type="entry name" value="SUGRTRNSPORT"/>
</dbReference>
<dbReference type="EMBL" id="JASJQH010000563">
    <property type="protein sequence ID" value="KAK9763758.1"/>
    <property type="molecule type" value="Genomic_DNA"/>
</dbReference>
<dbReference type="PROSITE" id="PS00217">
    <property type="entry name" value="SUGAR_TRANSPORT_2"/>
    <property type="match status" value="1"/>
</dbReference>
<evidence type="ECO:0000256" key="6">
    <source>
        <dbReference type="ARBA" id="ARBA00023136"/>
    </source>
</evidence>
<evidence type="ECO:0000313" key="10">
    <source>
        <dbReference type="Proteomes" id="UP001479436"/>
    </source>
</evidence>
<comment type="caution">
    <text evidence="9">The sequence shown here is derived from an EMBL/GenBank/DDBJ whole genome shotgun (WGS) entry which is preliminary data.</text>
</comment>
<keyword evidence="6 7" id="KW-0472">Membrane</keyword>
<dbReference type="Pfam" id="PF00083">
    <property type="entry name" value="Sugar_tr"/>
    <property type="match status" value="2"/>
</dbReference>
<sequence length="506" mass="54497">MNTTSRDSRYKVFDKYALFSNLTALIAGLNSGYNSGVPNISQDVILVCPPKGTGSYFPDCLPMEPLIWGFAVGVFAIGVLIGSSAGGHISSKIGRRNTLLWNNIIFMLGGLSLAMSTSTILFVTGRFLVGIGSGVAGVAVPTYVAETSTNRLRGTMGVLFESSQMLGIMLAQGFCLFFNGVPGWRWLMGATIAPAVIQAVLLCFCKETPRYLIMTGRLDEAREVLGKLRNGYDIENEFQEMLDAQRGDRYDNTPTSSTQLCPSVSSSNDLSVGQEYEEKTVITFDSSKGKGFKEHESEERQEVTVITALKPLNIVDILRNDSLRRFSVISIILFAFQPLSGIIGIIYYSQSMFKDVFGAEKASYVTIGIAVINLIMTSVSAVIIARTGRKLLLLLSASGMAIMAVAMVFASIYNIDMLVVVSSLLFVASFAIGMGPVTVTIIPEIMPTVAVSTVVGAATSVGWIGTFSVGLVVPIMKQALGPYTFLVFAGINVLSIVFIKFFVPNA</sequence>
<evidence type="ECO:0000256" key="3">
    <source>
        <dbReference type="ARBA" id="ARBA00022448"/>
    </source>
</evidence>
<comment type="similarity">
    <text evidence="2">Belongs to the major facilitator superfamily. Sugar transporter (TC 2.A.1.1) family.</text>
</comment>
<feature type="transmembrane region" description="Helical" evidence="7">
    <location>
        <begin position="99"/>
        <end position="121"/>
    </location>
</feature>
<dbReference type="InterPro" id="IPR020846">
    <property type="entry name" value="MFS_dom"/>
</dbReference>
<evidence type="ECO:0000259" key="8">
    <source>
        <dbReference type="PROSITE" id="PS50850"/>
    </source>
</evidence>
<feature type="transmembrane region" description="Helical" evidence="7">
    <location>
        <begin position="157"/>
        <end position="180"/>
    </location>
</feature>
<dbReference type="PANTHER" id="PTHR23503:SF8">
    <property type="entry name" value="FACILITATED GLUCOSE TRANSPORTER PROTEIN 1"/>
    <property type="match status" value="1"/>
</dbReference>
<dbReference type="SUPFAM" id="SSF103473">
    <property type="entry name" value="MFS general substrate transporter"/>
    <property type="match status" value="1"/>
</dbReference>
<dbReference type="InterPro" id="IPR036259">
    <property type="entry name" value="MFS_trans_sf"/>
</dbReference>
<evidence type="ECO:0000256" key="5">
    <source>
        <dbReference type="ARBA" id="ARBA00022989"/>
    </source>
</evidence>
<feature type="transmembrane region" description="Helical" evidence="7">
    <location>
        <begin position="328"/>
        <end position="350"/>
    </location>
</feature>
<dbReference type="InterPro" id="IPR005829">
    <property type="entry name" value="Sugar_transporter_CS"/>
</dbReference>
<dbReference type="Proteomes" id="UP001479436">
    <property type="component" value="Unassembled WGS sequence"/>
</dbReference>
<gene>
    <name evidence="9" type="primary">HGT20_14</name>
    <name evidence="9" type="ORF">K7432_009290</name>
</gene>
<name>A0ABR2WQI3_9FUNG</name>
<feature type="transmembrane region" description="Helical" evidence="7">
    <location>
        <begin position="66"/>
        <end position="87"/>
    </location>
</feature>
<feature type="transmembrane region" description="Helical" evidence="7">
    <location>
        <begin position="186"/>
        <end position="205"/>
    </location>
</feature>
<evidence type="ECO:0000256" key="4">
    <source>
        <dbReference type="ARBA" id="ARBA00022692"/>
    </source>
</evidence>
<dbReference type="InterPro" id="IPR005828">
    <property type="entry name" value="MFS_sugar_transport-like"/>
</dbReference>
<feature type="transmembrane region" description="Helical" evidence="7">
    <location>
        <begin position="127"/>
        <end position="145"/>
    </location>
</feature>
<dbReference type="InterPro" id="IPR045263">
    <property type="entry name" value="GLUT"/>
</dbReference>
<feature type="transmembrane region" description="Helical" evidence="7">
    <location>
        <begin position="362"/>
        <end position="384"/>
    </location>
</feature>
<feature type="transmembrane region" description="Helical" evidence="7">
    <location>
        <begin position="12"/>
        <end position="33"/>
    </location>
</feature>
<feature type="transmembrane region" description="Helical" evidence="7">
    <location>
        <begin position="419"/>
        <end position="442"/>
    </location>
</feature>